<evidence type="ECO:0000313" key="3">
    <source>
        <dbReference type="Proteomes" id="UP000030528"/>
    </source>
</evidence>
<keyword evidence="1" id="KW-1133">Transmembrane helix</keyword>
<evidence type="ECO:0000256" key="1">
    <source>
        <dbReference type="SAM" id="Phobius"/>
    </source>
</evidence>
<dbReference type="OrthoDB" id="2970479at2"/>
<name>A0A0A5GIY0_9BACI</name>
<sequence length="100" mass="11720">MDTRNQQFLEQWETQRQQGKGRFILKRGVFGFGLLIPFLLTASTLIQYGLQVDEFLASGELGEALINFVLYPFIGGPLFGWALWRYNEKRYVQLKNDEKR</sequence>
<gene>
    <name evidence="2" type="ORF">N781_05395</name>
</gene>
<dbReference type="Proteomes" id="UP000030528">
    <property type="component" value="Unassembled WGS sequence"/>
</dbReference>
<dbReference type="AlphaFoldDB" id="A0A0A5GIY0"/>
<keyword evidence="3" id="KW-1185">Reference proteome</keyword>
<reference evidence="2 3" key="1">
    <citation type="submission" date="2013-08" db="EMBL/GenBank/DDBJ databases">
        <authorList>
            <person name="Huang J."/>
            <person name="Wang G."/>
        </authorList>
    </citation>
    <scope>NUCLEOTIDE SEQUENCE [LARGE SCALE GENOMIC DNA]</scope>
    <source>
        <strain evidence="2 3">JSM 076056</strain>
    </source>
</reference>
<keyword evidence="1" id="KW-0812">Transmembrane</keyword>
<evidence type="ECO:0000313" key="2">
    <source>
        <dbReference type="EMBL" id="KGX91183.1"/>
    </source>
</evidence>
<dbReference type="RefSeq" id="WP_026800907.1">
    <property type="nucleotide sequence ID" value="NZ_AULI01000011.1"/>
</dbReference>
<dbReference type="EMBL" id="AVPE01000011">
    <property type="protein sequence ID" value="KGX91183.1"/>
    <property type="molecule type" value="Genomic_DNA"/>
</dbReference>
<proteinExistence type="predicted"/>
<organism evidence="2 3">
    <name type="scientific">Pontibacillus halophilus JSM 076056 = DSM 19796</name>
    <dbReference type="NCBI Taxonomy" id="1385510"/>
    <lineage>
        <taxon>Bacteria</taxon>
        <taxon>Bacillati</taxon>
        <taxon>Bacillota</taxon>
        <taxon>Bacilli</taxon>
        <taxon>Bacillales</taxon>
        <taxon>Bacillaceae</taxon>
        <taxon>Pontibacillus</taxon>
    </lineage>
</organism>
<comment type="caution">
    <text evidence="2">The sequence shown here is derived from an EMBL/GenBank/DDBJ whole genome shotgun (WGS) entry which is preliminary data.</text>
</comment>
<accession>A0A0A5GIY0</accession>
<feature type="transmembrane region" description="Helical" evidence="1">
    <location>
        <begin position="65"/>
        <end position="84"/>
    </location>
</feature>
<keyword evidence="1" id="KW-0472">Membrane</keyword>
<protein>
    <submittedName>
        <fullName evidence="2">Uncharacterized protein</fullName>
    </submittedName>
</protein>
<feature type="transmembrane region" description="Helical" evidence="1">
    <location>
        <begin position="29"/>
        <end position="50"/>
    </location>
</feature>